<gene>
    <name evidence="1" type="ORF">PR002_g9332</name>
</gene>
<evidence type="ECO:0000313" key="1">
    <source>
        <dbReference type="EMBL" id="KAE9032160.1"/>
    </source>
</evidence>
<dbReference type="Proteomes" id="UP000435112">
    <property type="component" value="Unassembled WGS sequence"/>
</dbReference>
<sequence>MEDLGDAHVKLFRAIAAKARATLAAQLRSKLRELKDSRKRRYAPSLLWPDQATATAATLAAEARANLEADLETVLGSLGAPVTARTLAAEVRANLEADLETVLRNVGVPVTVRTLAAEARANLEADLETVLRNMEVPVTARMLAADARAKIAAALMEIGVDGGSCDHPAFFVELNAVVMARAGDQVRRRDANAWLHAYGVYIASFGDLTERNNAGELVFSDIGLWVGTLGEDPRPYENAELVKFGYTGSSFIERIAAYLTVLKAAGIPQAKMRVVVKGVFLGLPSDTGKLRFAEATVKNTFARRGLRVYHHVDPNLKAVPAGYRSNVAEFIELACWTDKESWKACIEAENRINTTNGLQKLTTAGRLKYIKHMQGITAKASSVASEPPKRCRIGACPNPCFSSRVLYTMKGGQLNVLPR</sequence>
<dbReference type="EMBL" id="QXFU01000495">
    <property type="protein sequence ID" value="KAE9032160.1"/>
    <property type="molecule type" value="Genomic_DNA"/>
</dbReference>
<organism evidence="1 2">
    <name type="scientific">Phytophthora rubi</name>
    <dbReference type="NCBI Taxonomy" id="129364"/>
    <lineage>
        <taxon>Eukaryota</taxon>
        <taxon>Sar</taxon>
        <taxon>Stramenopiles</taxon>
        <taxon>Oomycota</taxon>
        <taxon>Peronosporomycetes</taxon>
        <taxon>Peronosporales</taxon>
        <taxon>Peronosporaceae</taxon>
        <taxon>Phytophthora</taxon>
    </lineage>
</organism>
<name>A0A6A3MSC2_9STRA</name>
<comment type="caution">
    <text evidence="1">The sequence shown here is derived from an EMBL/GenBank/DDBJ whole genome shotgun (WGS) entry which is preliminary data.</text>
</comment>
<protein>
    <submittedName>
        <fullName evidence="1">Uncharacterized protein</fullName>
    </submittedName>
</protein>
<proteinExistence type="predicted"/>
<evidence type="ECO:0000313" key="2">
    <source>
        <dbReference type="Proteomes" id="UP000435112"/>
    </source>
</evidence>
<dbReference type="AlphaFoldDB" id="A0A6A3MSC2"/>
<reference evidence="1 2" key="1">
    <citation type="submission" date="2018-09" db="EMBL/GenBank/DDBJ databases">
        <title>Genomic investigation of the strawberry pathogen Phytophthora fragariae indicates pathogenicity is determined by transcriptional variation in three key races.</title>
        <authorList>
            <person name="Adams T.M."/>
            <person name="Armitage A.D."/>
            <person name="Sobczyk M.K."/>
            <person name="Bates H.J."/>
            <person name="Dunwell J.M."/>
            <person name="Nellist C.F."/>
            <person name="Harrison R.J."/>
        </authorList>
    </citation>
    <scope>NUCLEOTIDE SEQUENCE [LARGE SCALE GENOMIC DNA]</scope>
    <source>
        <strain evidence="1 2">SCRP324</strain>
    </source>
</reference>
<accession>A0A6A3MSC2</accession>